<dbReference type="EMBL" id="JBDJPC010000008">
    <property type="protein sequence ID" value="KAL1493252.1"/>
    <property type="molecule type" value="Genomic_DNA"/>
</dbReference>
<name>A0ABD1EF53_HYPHA</name>
<keyword evidence="2" id="KW-1185">Reference proteome</keyword>
<evidence type="ECO:0000313" key="1">
    <source>
        <dbReference type="EMBL" id="KAL1493252.1"/>
    </source>
</evidence>
<reference evidence="1 2" key="1">
    <citation type="submission" date="2024-05" db="EMBL/GenBank/DDBJ databases">
        <title>Genetic variation in Jamaican populations of the coffee berry borer (Hypothenemus hampei).</title>
        <authorList>
            <person name="Errbii M."/>
            <person name="Myrie A."/>
        </authorList>
    </citation>
    <scope>NUCLEOTIDE SEQUENCE [LARGE SCALE GENOMIC DNA]</scope>
    <source>
        <strain evidence="1">JA-Hopewell-2020-01-JO</strain>
        <tissue evidence="1">Whole body</tissue>
    </source>
</reference>
<organism evidence="1 2">
    <name type="scientific">Hypothenemus hampei</name>
    <name type="common">Coffee berry borer</name>
    <dbReference type="NCBI Taxonomy" id="57062"/>
    <lineage>
        <taxon>Eukaryota</taxon>
        <taxon>Metazoa</taxon>
        <taxon>Ecdysozoa</taxon>
        <taxon>Arthropoda</taxon>
        <taxon>Hexapoda</taxon>
        <taxon>Insecta</taxon>
        <taxon>Pterygota</taxon>
        <taxon>Neoptera</taxon>
        <taxon>Endopterygota</taxon>
        <taxon>Coleoptera</taxon>
        <taxon>Polyphaga</taxon>
        <taxon>Cucujiformia</taxon>
        <taxon>Curculionidae</taxon>
        <taxon>Scolytinae</taxon>
        <taxon>Hypothenemus</taxon>
    </lineage>
</organism>
<sequence length="100" mass="11856">MIFVLIMHLAESQRIRVLMMIGYGNRTRKESEMCDLFNVKYPDHHIIQATVNKIKWKFRTVGHVSDKYKGRNSKIPKDKKFSFAQKKHDCPLMTKSIFLL</sequence>
<gene>
    <name evidence="1" type="ORF">ABEB36_011341</name>
</gene>
<proteinExistence type="predicted"/>
<accession>A0ABD1EF53</accession>
<dbReference type="Proteomes" id="UP001566132">
    <property type="component" value="Unassembled WGS sequence"/>
</dbReference>
<protein>
    <submittedName>
        <fullName evidence="1">Uncharacterized protein</fullName>
    </submittedName>
</protein>
<dbReference type="AlphaFoldDB" id="A0ABD1EF53"/>
<comment type="caution">
    <text evidence="1">The sequence shown here is derived from an EMBL/GenBank/DDBJ whole genome shotgun (WGS) entry which is preliminary data.</text>
</comment>
<evidence type="ECO:0000313" key="2">
    <source>
        <dbReference type="Proteomes" id="UP001566132"/>
    </source>
</evidence>